<evidence type="ECO:0000256" key="7">
    <source>
        <dbReference type="ARBA" id="ARBA00023239"/>
    </source>
</evidence>
<organism evidence="9 10">
    <name type="scientific">Trichonephila clavata</name>
    <name type="common">Joro spider</name>
    <name type="synonym">Nephila clavata</name>
    <dbReference type="NCBI Taxonomy" id="2740835"/>
    <lineage>
        <taxon>Eukaryota</taxon>
        <taxon>Metazoa</taxon>
        <taxon>Ecdysozoa</taxon>
        <taxon>Arthropoda</taxon>
        <taxon>Chelicerata</taxon>
        <taxon>Arachnida</taxon>
        <taxon>Araneae</taxon>
        <taxon>Araneomorphae</taxon>
        <taxon>Entelegynae</taxon>
        <taxon>Araneoidea</taxon>
        <taxon>Nephilidae</taxon>
        <taxon>Trichonephila</taxon>
    </lineage>
</organism>
<evidence type="ECO:0000256" key="6">
    <source>
        <dbReference type="ARBA" id="ARBA00023180"/>
    </source>
</evidence>
<evidence type="ECO:0000313" key="9">
    <source>
        <dbReference type="EMBL" id="GFR32695.1"/>
    </source>
</evidence>
<dbReference type="InterPro" id="IPR050401">
    <property type="entry name" value="Cyclic_nucleotide_synthase"/>
</dbReference>
<keyword evidence="7" id="KW-0456">Lyase</keyword>
<comment type="subcellular location">
    <subcellularLocation>
        <location evidence="1">Membrane</location>
    </subcellularLocation>
</comment>
<keyword evidence="2" id="KW-0812">Transmembrane</keyword>
<protein>
    <recommendedName>
        <fullName evidence="8">Guanylate cyclase domain-containing protein</fullName>
    </recommendedName>
</protein>
<gene>
    <name evidence="9" type="ORF">TNCT_360341</name>
</gene>
<dbReference type="Proteomes" id="UP000887116">
    <property type="component" value="Unassembled WGS sequence"/>
</dbReference>
<dbReference type="GO" id="GO:0004016">
    <property type="term" value="F:adenylate cyclase activity"/>
    <property type="evidence" value="ECO:0007669"/>
    <property type="project" value="TreeGrafter"/>
</dbReference>
<dbReference type="InterPro" id="IPR029787">
    <property type="entry name" value="Nucleotide_cyclase"/>
</dbReference>
<dbReference type="AlphaFoldDB" id="A0A8X6M499"/>
<dbReference type="SUPFAM" id="SSF55073">
    <property type="entry name" value="Nucleotide cyclase"/>
    <property type="match status" value="1"/>
</dbReference>
<evidence type="ECO:0000256" key="4">
    <source>
        <dbReference type="ARBA" id="ARBA00022989"/>
    </source>
</evidence>
<dbReference type="GO" id="GO:0001653">
    <property type="term" value="F:peptide receptor activity"/>
    <property type="evidence" value="ECO:0007669"/>
    <property type="project" value="TreeGrafter"/>
</dbReference>
<dbReference type="GO" id="GO:0035556">
    <property type="term" value="P:intracellular signal transduction"/>
    <property type="evidence" value="ECO:0007669"/>
    <property type="project" value="InterPro"/>
</dbReference>
<keyword evidence="6" id="KW-0325">Glycoprotein</keyword>
<dbReference type="PANTHER" id="PTHR11920:SF501">
    <property type="entry name" value="GUANYLATE CYCLASE 32E"/>
    <property type="match status" value="1"/>
</dbReference>
<keyword evidence="10" id="KW-1185">Reference proteome</keyword>
<keyword evidence="3" id="KW-0547">Nucleotide-binding</keyword>
<dbReference type="InterPro" id="IPR001054">
    <property type="entry name" value="A/G_cyclase"/>
</dbReference>
<comment type="caution">
    <text evidence="9">The sequence shown here is derived from an EMBL/GenBank/DDBJ whole genome shotgun (WGS) entry which is preliminary data.</text>
</comment>
<sequence length="96" mass="10644">MRGEHVVPESFDAVTIYFSDIVGFTEMSASSTPMEVLFAANPSNGKFHYIRHSPPGCHDDGLLSISEMPECAVLFWQFPTPFGEIPFSKPPECMCV</sequence>
<keyword evidence="4" id="KW-1133">Transmembrane helix</keyword>
<evidence type="ECO:0000256" key="1">
    <source>
        <dbReference type="ARBA" id="ARBA00004370"/>
    </source>
</evidence>
<reference evidence="9" key="1">
    <citation type="submission" date="2020-07" db="EMBL/GenBank/DDBJ databases">
        <title>Multicomponent nature underlies the extraordinary mechanical properties of spider dragline silk.</title>
        <authorList>
            <person name="Kono N."/>
            <person name="Nakamura H."/>
            <person name="Mori M."/>
            <person name="Yoshida Y."/>
            <person name="Ohtoshi R."/>
            <person name="Malay A.D."/>
            <person name="Moran D.A.P."/>
            <person name="Tomita M."/>
            <person name="Numata K."/>
            <person name="Arakawa K."/>
        </authorList>
    </citation>
    <scope>NUCLEOTIDE SEQUENCE</scope>
</reference>
<feature type="domain" description="Guanylate cyclase" evidence="8">
    <location>
        <begin position="15"/>
        <end position="47"/>
    </location>
</feature>
<evidence type="ECO:0000313" key="10">
    <source>
        <dbReference type="Proteomes" id="UP000887116"/>
    </source>
</evidence>
<dbReference type="GO" id="GO:0004383">
    <property type="term" value="F:guanylate cyclase activity"/>
    <property type="evidence" value="ECO:0007669"/>
    <property type="project" value="TreeGrafter"/>
</dbReference>
<evidence type="ECO:0000256" key="3">
    <source>
        <dbReference type="ARBA" id="ARBA00022741"/>
    </source>
</evidence>
<evidence type="ECO:0000256" key="2">
    <source>
        <dbReference type="ARBA" id="ARBA00022692"/>
    </source>
</evidence>
<dbReference type="PANTHER" id="PTHR11920">
    <property type="entry name" value="GUANYLYL CYCLASE"/>
    <property type="match status" value="1"/>
</dbReference>
<dbReference type="OrthoDB" id="1890790at2759"/>
<name>A0A8X6M499_TRICU</name>
<keyword evidence="5" id="KW-0472">Membrane</keyword>
<proteinExistence type="predicted"/>
<evidence type="ECO:0000256" key="5">
    <source>
        <dbReference type="ARBA" id="ARBA00023136"/>
    </source>
</evidence>
<accession>A0A8X6M499</accession>
<dbReference type="PROSITE" id="PS50125">
    <property type="entry name" value="GUANYLATE_CYCLASE_2"/>
    <property type="match status" value="1"/>
</dbReference>
<dbReference type="GO" id="GO:0007168">
    <property type="term" value="P:receptor guanylyl cyclase signaling pathway"/>
    <property type="evidence" value="ECO:0007669"/>
    <property type="project" value="TreeGrafter"/>
</dbReference>
<dbReference type="Gene3D" id="3.30.70.1230">
    <property type="entry name" value="Nucleotide cyclase"/>
    <property type="match status" value="1"/>
</dbReference>
<dbReference type="GO" id="GO:0000166">
    <property type="term" value="F:nucleotide binding"/>
    <property type="evidence" value="ECO:0007669"/>
    <property type="project" value="UniProtKB-KW"/>
</dbReference>
<dbReference type="EMBL" id="BMAO01009703">
    <property type="protein sequence ID" value="GFR32695.1"/>
    <property type="molecule type" value="Genomic_DNA"/>
</dbReference>
<evidence type="ECO:0000259" key="8">
    <source>
        <dbReference type="PROSITE" id="PS50125"/>
    </source>
</evidence>
<dbReference type="GO" id="GO:0005886">
    <property type="term" value="C:plasma membrane"/>
    <property type="evidence" value="ECO:0007669"/>
    <property type="project" value="TreeGrafter"/>
</dbReference>
<dbReference type="Pfam" id="PF00211">
    <property type="entry name" value="Guanylate_cyc"/>
    <property type="match status" value="1"/>
</dbReference>